<feature type="domain" description="DUF3824" evidence="2">
    <location>
        <begin position="733"/>
        <end position="849"/>
    </location>
</feature>
<feature type="domain" description="DUF3824" evidence="2">
    <location>
        <begin position="665"/>
        <end position="730"/>
    </location>
</feature>
<organism evidence="3 4">
    <name type="scientific">Apiospora saccharicola</name>
    <dbReference type="NCBI Taxonomy" id="335842"/>
    <lineage>
        <taxon>Eukaryota</taxon>
        <taxon>Fungi</taxon>
        <taxon>Dikarya</taxon>
        <taxon>Ascomycota</taxon>
        <taxon>Pezizomycotina</taxon>
        <taxon>Sordariomycetes</taxon>
        <taxon>Xylariomycetidae</taxon>
        <taxon>Amphisphaeriales</taxon>
        <taxon>Apiosporaceae</taxon>
        <taxon>Apiospora</taxon>
    </lineage>
</organism>
<feature type="compositionally biased region" description="Low complexity" evidence="1">
    <location>
        <begin position="505"/>
        <end position="514"/>
    </location>
</feature>
<feature type="compositionally biased region" description="Basic and acidic residues" evidence="1">
    <location>
        <begin position="462"/>
        <end position="480"/>
    </location>
</feature>
<feature type="compositionally biased region" description="Basic residues" evidence="1">
    <location>
        <begin position="524"/>
        <end position="538"/>
    </location>
</feature>
<gene>
    <name evidence="3" type="ORF">PG996_002151</name>
</gene>
<proteinExistence type="predicted"/>
<feature type="compositionally biased region" description="Basic and acidic residues" evidence="1">
    <location>
        <begin position="84"/>
        <end position="160"/>
    </location>
</feature>
<feature type="region of interest" description="Disordered" evidence="1">
    <location>
        <begin position="522"/>
        <end position="541"/>
    </location>
</feature>
<evidence type="ECO:0000259" key="2">
    <source>
        <dbReference type="Pfam" id="PF12868"/>
    </source>
</evidence>
<feature type="compositionally biased region" description="Basic and acidic residues" evidence="1">
    <location>
        <begin position="44"/>
        <end position="73"/>
    </location>
</feature>
<feature type="compositionally biased region" description="Basic residues" evidence="1">
    <location>
        <begin position="877"/>
        <end position="887"/>
    </location>
</feature>
<evidence type="ECO:0000256" key="1">
    <source>
        <dbReference type="SAM" id="MobiDB-lite"/>
    </source>
</evidence>
<feature type="compositionally biased region" description="Basic and acidic residues" evidence="1">
    <location>
        <begin position="1"/>
        <end position="25"/>
    </location>
</feature>
<feature type="region of interest" description="Disordered" evidence="1">
    <location>
        <begin position="462"/>
        <end position="514"/>
    </location>
</feature>
<feature type="compositionally biased region" description="Basic and acidic residues" evidence="1">
    <location>
        <begin position="926"/>
        <end position="945"/>
    </location>
</feature>
<dbReference type="Proteomes" id="UP001446871">
    <property type="component" value="Unassembled WGS sequence"/>
</dbReference>
<feature type="compositionally biased region" description="Low complexity" evidence="1">
    <location>
        <begin position="673"/>
        <end position="686"/>
    </location>
</feature>
<keyword evidence="4" id="KW-1185">Reference proteome</keyword>
<feature type="region of interest" description="Disordered" evidence="1">
    <location>
        <begin position="1045"/>
        <end position="1087"/>
    </location>
</feature>
<protein>
    <recommendedName>
        <fullName evidence="2">DUF3824 domain-containing protein</fullName>
    </recommendedName>
</protein>
<evidence type="ECO:0000313" key="3">
    <source>
        <dbReference type="EMBL" id="KAK8083370.1"/>
    </source>
</evidence>
<feature type="compositionally biased region" description="Acidic residues" evidence="1">
    <location>
        <begin position="957"/>
        <end position="966"/>
    </location>
</feature>
<name>A0ABR1WIP6_9PEZI</name>
<accession>A0ABR1WIP6</accession>
<dbReference type="Pfam" id="PF12868">
    <property type="entry name" value="DUF3824"/>
    <property type="match status" value="4"/>
</dbReference>
<feature type="region of interest" description="Disordered" evidence="1">
    <location>
        <begin position="1"/>
        <end position="160"/>
    </location>
</feature>
<feature type="compositionally biased region" description="Pro residues" evidence="1">
    <location>
        <begin position="817"/>
        <end position="831"/>
    </location>
</feature>
<feature type="domain" description="DUF3824" evidence="2">
    <location>
        <begin position="428"/>
        <end position="481"/>
    </location>
</feature>
<feature type="compositionally biased region" description="Basic and acidic residues" evidence="1">
    <location>
        <begin position="689"/>
        <end position="749"/>
    </location>
</feature>
<feature type="region of interest" description="Disordered" evidence="1">
    <location>
        <begin position="286"/>
        <end position="313"/>
    </location>
</feature>
<comment type="caution">
    <text evidence="3">The sequence shown here is derived from an EMBL/GenBank/DDBJ whole genome shotgun (WGS) entry which is preliminary data.</text>
</comment>
<feature type="compositionally biased region" description="Basic and acidic residues" evidence="1">
    <location>
        <begin position="299"/>
        <end position="313"/>
    </location>
</feature>
<dbReference type="InterPro" id="IPR024436">
    <property type="entry name" value="DUF3824"/>
</dbReference>
<feature type="compositionally biased region" description="Low complexity" evidence="1">
    <location>
        <begin position="481"/>
        <end position="496"/>
    </location>
</feature>
<dbReference type="PANTHER" id="PTHR35487:SF1">
    <property type="entry name" value="DUF3824 DOMAIN-CONTAINING PROTEIN"/>
    <property type="match status" value="1"/>
</dbReference>
<sequence>MSSYYERDYRYARDDPPSSDEDKYKSTTVRRYKVGGGGGSSTSRVERVERYEEVEDDRRSRYSTRDDLRDNRSHVGRPSGEVVEVDRRTEKTYLPERPRSAFDPPVERERRVVEKRIERDDSGHHGQDRYYERETDYIREPADRRDTRDNTTVIRESRETIERDQPRNYWDRQSRMPWDEGHEDVRIEKHIERRSGDHVDDMRIEKVVERDHDHDHYSHHEHPGAVERYTKETEYYSPADPPPQPIIIRQKAPEPQQIIVQEAAAPPPVIINQERPEPGYIVLRENHRQVARPEPPEEYYYRREERDSRHREDDYAMERYDRRHRRDYPSEDEDYYVKRTIIRRERSSSSDHHKKRHLAEGALAGAGLSALLSSRRDREGDLPEHRGKKVLAGAALGALGTEVIRRARSAYEEGHYDDDYDDRRHRSRSKSRSRITTGLALGAAALAVAGGLKYMQSNKIEKEEATRGRARRRYSDDEYSRSSSRVSRVSRTVSRTSRSRKRSKSSVAKAAAATGAVAGLVQHYRSKSRGKSRSKSKVRTGAEIAAASLTGAAASKLWERHKDKKEARERKVDDDEEYYSDRSHHRRGYSSSRSRSRSHSRSSRSRARSVTIREGANRELGLVEYGNDPLSPTAGYVSAGEPRQRHHRRHRSPSVASDPEIKRQRSKSRLREAAAGVLGAGAAAIGLKKYNDVKKEKEKEKEKSRERSRERSVGRSMERERQEVEDVRPPREERRRDRRSRERQRQRYEEESDAGGYYPGYEYDPEAPPSPPTASGGYPQPYTGPPPPGPSGPAPPHGPAGFTHYPNPSQMNVNAYPPHPVYNPADYPQPPRASSGGPRNPYPPNAPESVSRGDNPNHSPRTAPDPGGAPAQDGLNSRRRRSRRSRPPSRSTYVSSEPTTPPASLARKRSVTFIPLSPQSSQTLRKLHESQERHSDSDLSSDRTVTRRRGRRRDPDLSSEENDVELMPDRFDTSGRPLEPGDPGRWMTKGGSFEYRPRDKGTQMQGAWGVGGTDADMVNRMAESVGSLLEGKSGCLGILGNVLSHLPKSDGVRGAVEDAKHDESEDEPERPRRTRRRRTRGDDAYLK</sequence>
<dbReference type="EMBL" id="JAQQWM010000001">
    <property type="protein sequence ID" value="KAK8083370.1"/>
    <property type="molecule type" value="Genomic_DNA"/>
</dbReference>
<dbReference type="PANTHER" id="PTHR35487">
    <property type="entry name" value="DUF3824 DOMAIN-CONTAINING PROTEIN"/>
    <property type="match status" value="1"/>
</dbReference>
<feature type="compositionally biased region" description="Pro residues" evidence="1">
    <location>
        <begin position="782"/>
        <end position="798"/>
    </location>
</feature>
<feature type="region of interest" description="Disordered" evidence="1">
    <location>
        <begin position="553"/>
        <end position="1011"/>
    </location>
</feature>
<feature type="compositionally biased region" description="Basic and acidic residues" evidence="1">
    <location>
        <begin position="1047"/>
        <end position="1063"/>
    </location>
</feature>
<reference evidence="3 4" key="1">
    <citation type="submission" date="2023-01" db="EMBL/GenBank/DDBJ databases">
        <title>Analysis of 21 Apiospora genomes using comparative genomics revels a genus with tremendous synthesis potential of carbohydrate active enzymes and secondary metabolites.</title>
        <authorList>
            <person name="Sorensen T."/>
        </authorList>
    </citation>
    <scope>NUCLEOTIDE SEQUENCE [LARGE SCALE GENOMIC DNA]</scope>
    <source>
        <strain evidence="3 4">CBS 83171</strain>
    </source>
</reference>
<evidence type="ECO:0000313" key="4">
    <source>
        <dbReference type="Proteomes" id="UP001446871"/>
    </source>
</evidence>
<feature type="compositionally biased region" description="Basic residues" evidence="1">
    <location>
        <begin position="583"/>
        <end position="607"/>
    </location>
</feature>
<feature type="domain" description="DUF3824" evidence="2">
    <location>
        <begin position="533"/>
        <end position="592"/>
    </location>
</feature>
<feature type="compositionally biased region" description="Basic and acidic residues" evidence="1">
    <location>
        <begin position="557"/>
        <end position="573"/>
    </location>
</feature>